<protein>
    <submittedName>
        <fullName evidence="3">Thioesterase II family protein</fullName>
    </submittedName>
</protein>
<evidence type="ECO:0000259" key="2">
    <source>
        <dbReference type="Pfam" id="PF00975"/>
    </source>
</evidence>
<dbReference type="Gene3D" id="3.40.50.1820">
    <property type="entry name" value="alpha/beta hydrolase"/>
    <property type="match status" value="1"/>
</dbReference>
<dbReference type="Pfam" id="PF00975">
    <property type="entry name" value="Thioesterase"/>
    <property type="match status" value="1"/>
</dbReference>
<dbReference type="Proteomes" id="UP001595690">
    <property type="component" value="Unassembled WGS sequence"/>
</dbReference>
<evidence type="ECO:0000256" key="1">
    <source>
        <dbReference type="ARBA" id="ARBA00007169"/>
    </source>
</evidence>
<dbReference type="PANTHER" id="PTHR11487:SF0">
    <property type="entry name" value="S-ACYL FATTY ACID SYNTHASE THIOESTERASE, MEDIUM CHAIN"/>
    <property type="match status" value="1"/>
</dbReference>
<accession>A0ABV8C014</accession>
<dbReference type="SUPFAM" id="SSF53474">
    <property type="entry name" value="alpha/beta-Hydrolases"/>
    <property type="match status" value="1"/>
</dbReference>
<proteinExistence type="inferred from homology"/>
<dbReference type="RefSeq" id="WP_382376898.1">
    <property type="nucleotide sequence ID" value="NZ_JBHRZI010000023.1"/>
</dbReference>
<evidence type="ECO:0000313" key="3">
    <source>
        <dbReference type="EMBL" id="MFC3895350.1"/>
    </source>
</evidence>
<organism evidence="3 4">
    <name type="scientific">Lentzea rhizosphaerae</name>
    <dbReference type="NCBI Taxonomy" id="2041025"/>
    <lineage>
        <taxon>Bacteria</taxon>
        <taxon>Bacillati</taxon>
        <taxon>Actinomycetota</taxon>
        <taxon>Actinomycetes</taxon>
        <taxon>Pseudonocardiales</taxon>
        <taxon>Pseudonocardiaceae</taxon>
        <taxon>Lentzea</taxon>
    </lineage>
</organism>
<gene>
    <name evidence="3" type="ORF">ACFOWZ_28050</name>
</gene>
<dbReference type="InterPro" id="IPR012223">
    <property type="entry name" value="TEII"/>
</dbReference>
<feature type="domain" description="Thioesterase" evidence="2">
    <location>
        <begin position="15"/>
        <end position="242"/>
    </location>
</feature>
<dbReference type="InterPro" id="IPR001031">
    <property type="entry name" value="Thioesterase"/>
</dbReference>
<comment type="caution">
    <text evidence="3">The sequence shown here is derived from an EMBL/GenBank/DDBJ whole genome shotgun (WGS) entry which is preliminary data.</text>
</comment>
<keyword evidence="4" id="KW-1185">Reference proteome</keyword>
<reference evidence="4" key="1">
    <citation type="journal article" date="2019" name="Int. J. Syst. Evol. Microbiol.">
        <title>The Global Catalogue of Microorganisms (GCM) 10K type strain sequencing project: providing services to taxonomists for standard genome sequencing and annotation.</title>
        <authorList>
            <consortium name="The Broad Institute Genomics Platform"/>
            <consortium name="The Broad Institute Genome Sequencing Center for Infectious Disease"/>
            <person name="Wu L."/>
            <person name="Ma J."/>
        </authorList>
    </citation>
    <scope>NUCLEOTIDE SEQUENCE [LARGE SCALE GENOMIC DNA]</scope>
    <source>
        <strain evidence="4">CGMCC 4.7405</strain>
    </source>
</reference>
<dbReference type="PANTHER" id="PTHR11487">
    <property type="entry name" value="THIOESTERASE"/>
    <property type="match status" value="1"/>
</dbReference>
<name>A0ABV8C014_9PSEU</name>
<dbReference type="InterPro" id="IPR029058">
    <property type="entry name" value="AB_hydrolase_fold"/>
</dbReference>
<sequence length="250" mass="27740">MNLLTPQENPDAPVRVVCFPNAGSGAAGYRAFAPLLAPAAELTIVRLPGREARIAEEPHRKLTELVPRLAEELEECLDVGTRRLAFFGHSMGALVAFELARHLRRSGHRLPDRIIASGRPAPHVPYPPGYEFVHSLPEDRLVQRLRGYSGTPDELLEDPALLRMFLPTLRADFEVVETYEYQPEPPLPCAISAYGGMSDEEVPPTTVASWAEHTTGAFRLRLFDGGHFYLDESRPRVARAVLDDLRSLGV</sequence>
<evidence type="ECO:0000313" key="4">
    <source>
        <dbReference type="Proteomes" id="UP001595690"/>
    </source>
</evidence>
<comment type="similarity">
    <text evidence="1">Belongs to the thioesterase family.</text>
</comment>
<dbReference type="EMBL" id="JBHRZI010000023">
    <property type="protein sequence ID" value="MFC3895350.1"/>
    <property type="molecule type" value="Genomic_DNA"/>
</dbReference>